<dbReference type="Proteomes" id="UP001190700">
    <property type="component" value="Unassembled WGS sequence"/>
</dbReference>
<sequence>MCVVYGTTNQLKQALQDIASSPDSGGTERIHSVGRAICNYFLTHHHLHHLCRFQNLLRDHVAVGLTCIQLFMHSSTHAQSLEHLDRAIAHLDEALSDQLTFSARKQGYSRKQSTFWRSTPSIISGGGTATPEDSPIDSPRAASSITLSEAEIIFLRTCVKLQRDVVKVLEKLPPEELGSYSLFGPRRPHQHGEAVKAELVARQCKIAEALLQIDFDLAFRIIGDYQLDAMNIYAGAAAGLAQKKQMSQLTELLHNIGNTISDDERDQIVSTAIAVYAPGDVRAARGLVSHLTLDHSKVLANIRLGRLKEALDVASEGGRVANEDVQLVANEAMELRKKEGGRKWDGIIRQCSQILASRRHYSPHLRPWRPSEPSIRCINGAYDSALCKQIDFDLAFRIIGDYQLDAMNIYAGAAAGLAQKKQMSQLTELLHNIGNTISDDERDQIVSTAIAVYAPGDVRAARGLVSHLTLDHSKVLANIRLGRLKEALDVASEGGRVANEDVQLVANEAMELRKKEGGRKWDGIIRQCSQILASRRHYSPHLRPWRPSEPSIRCINGAYDSALCKQIDFDLAFRIIGDYQLDAMNIYAGAAAGLAQKKQMSQLTELLHNIGNTISDDERDQIVSTAIAVYAPGDVRAARGLVSHLTLDHSKVLANIRLGRLKEALDVASEGGRVANEDVQLVANEAMELRKKEGGRKWDGIIRQCSQILAR</sequence>
<protein>
    <recommendedName>
        <fullName evidence="1">ZFYVE26-like TPR repeats domain-containing protein</fullName>
    </recommendedName>
</protein>
<evidence type="ECO:0000313" key="3">
    <source>
        <dbReference type="Proteomes" id="UP001190700"/>
    </source>
</evidence>
<evidence type="ECO:0000313" key="2">
    <source>
        <dbReference type="EMBL" id="KAK3284581.1"/>
    </source>
</evidence>
<feature type="domain" description="ZFYVE26-like TPR repeats" evidence="1">
    <location>
        <begin position="228"/>
        <end position="338"/>
    </location>
</feature>
<dbReference type="Pfam" id="PF25569">
    <property type="entry name" value="TPR_ZFYVE26"/>
    <property type="match status" value="3"/>
</dbReference>
<dbReference type="EMBL" id="LGRX02002241">
    <property type="protein sequence ID" value="KAK3284581.1"/>
    <property type="molecule type" value="Genomic_DNA"/>
</dbReference>
<reference evidence="2 3" key="1">
    <citation type="journal article" date="2015" name="Genome Biol. Evol.">
        <title>Comparative Genomics of a Bacterivorous Green Alga Reveals Evolutionary Causalities and Consequences of Phago-Mixotrophic Mode of Nutrition.</title>
        <authorList>
            <person name="Burns J.A."/>
            <person name="Paasch A."/>
            <person name="Narechania A."/>
            <person name="Kim E."/>
        </authorList>
    </citation>
    <scope>NUCLEOTIDE SEQUENCE [LARGE SCALE GENOMIC DNA]</scope>
    <source>
        <strain evidence="2 3">PLY_AMNH</strain>
    </source>
</reference>
<name>A0AAE0LGJ1_9CHLO</name>
<proteinExistence type="predicted"/>
<organism evidence="2 3">
    <name type="scientific">Cymbomonas tetramitiformis</name>
    <dbReference type="NCBI Taxonomy" id="36881"/>
    <lineage>
        <taxon>Eukaryota</taxon>
        <taxon>Viridiplantae</taxon>
        <taxon>Chlorophyta</taxon>
        <taxon>Pyramimonadophyceae</taxon>
        <taxon>Pyramimonadales</taxon>
        <taxon>Pyramimonadaceae</taxon>
        <taxon>Cymbomonas</taxon>
    </lineage>
</organism>
<keyword evidence="3" id="KW-1185">Reference proteome</keyword>
<comment type="caution">
    <text evidence="2">The sequence shown here is derived from an EMBL/GenBank/DDBJ whole genome shotgun (WGS) entry which is preliminary data.</text>
</comment>
<evidence type="ECO:0000259" key="1">
    <source>
        <dbReference type="Pfam" id="PF25569"/>
    </source>
</evidence>
<dbReference type="AlphaFoldDB" id="A0AAE0LGJ1"/>
<dbReference type="InterPro" id="IPR057946">
    <property type="entry name" value="TPR_ZFYVE26"/>
</dbReference>
<dbReference type="PANTHER" id="PTHR35478">
    <property type="entry name" value="ZINC FINGER FYVE DOMAIN PROTEIN"/>
    <property type="match status" value="1"/>
</dbReference>
<gene>
    <name evidence="2" type="ORF">CYMTET_7779</name>
</gene>
<feature type="domain" description="ZFYVE26-like TPR repeats" evidence="1">
    <location>
        <begin position="582"/>
        <end position="692"/>
    </location>
</feature>
<accession>A0AAE0LGJ1</accession>
<dbReference type="PANTHER" id="PTHR35478:SF1">
    <property type="entry name" value="ZINC FINGER FYVE DOMAIN-CONTAINING PROTEIN 26"/>
    <property type="match status" value="1"/>
</dbReference>
<feature type="domain" description="ZFYVE26-like TPR repeats" evidence="1">
    <location>
        <begin position="405"/>
        <end position="515"/>
    </location>
</feature>